<sequence>MKFRVHALCSVGLLLSLAGPLAFGADSSCVVGIHAESVDSSKVVRTWACSSDPSGANKALCVQYRDEPTKTHIISMDQGEDVGAHVKAITDGMAHCGH</sequence>
<reference evidence="2" key="1">
    <citation type="journal article" date="2014" name="Microbiology">
        <title>A 2,4-dichlorophenoxyacetic acid degradation plasmid pM7012 discloses distribution of an unclassified megaplasmid group across bacterial species.</title>
        <authorList>
            <person name="Sakai Y."/>
            <person name="Ogawa N."/>
            <person name="Shimomura Y."/>
            <person name="Fujii T."/>
        </authorList>
    </citation>
    <scope>NUCLEOTIDE SEQUENCE</scope>
    <source>
        <strain evidence="2">M701</strain>
    </source>
</reference>
<dbReference type="EMBL" id="AB853026">
    <property type="protein sequence ID" value="BAO18995.1"/>
    <property type="molecule type" value="Genomic_DNA"/>
</dbReference>
<keyword evidence="2" id="KW-0614">Plasmid</keyword>
<dbReference type="AlphaFoldDB" id="V5YN52"/>
<name>V5YN52_9BURK</name>
<geneLocation type="plasmid" evidence="2">
    <name>pM7012</name>
</geneLocation>
<evidence type="ECO:0000256" key="1">
    <source>
        <dbReference type="SAM" id="SignalP"/>
    </source>
</evidence>
<feature type="signal peptide" evidence="1">
    <location>
        <begin position="1"/>
        <end position="24"/>
    </location>
</feature>
<proteinExistence type="predicted"/>
<accession>V5YN52</accession>
<protein>
    <recommendedName>
        <fullName evidence="3">Lipoprotein</fullName>
    </recommendedName>
</protein>
<reference evidence="2" key="2">
    <citation type="submission" date="2024-06" db="EMBL/GenBank/DDBJ databases">
        <authorList>
            <person name="Sakai Y."/>
            <person name="Fujii T."/>
        </authorList>
    </citation>
    <scope>NUCLEOTIDE SEQUENCE</scope>
    <source>
        <strain evidence="2">M701</strain>
        <plasmid evidence="2">pM7012</plasmid>
    </source>
</reference>
<feature type="chain" id="PRO_5004743072" description="Lipoprotein" evidence="1">
    <location>
        <begin position="25"/>
        <end position="98"/>
    </location>
</feature>
<keyword evidence="1" id="KW-0732">Signal</keyword>
<evidence type="ECO:0000313" key="2">
    <source>
        <dbReference type="EMBL" id="BAO18995.1"/>
    </source>
</evidence>
<organism evidence="2">
    <name type="scientific">Burkholderia sp. M701</name>
    <dbReference type="NCBI Taxonomy" id="326454"/>
    <lineage>
        <taxon>Bacteria</taxon>
        <taxon>Pseudomonadati</taxon>
        <taxon>Pseudomonadota</taxon>
        <taxon>Betaproteobacteria</taxon>
        <taxon>Burkholderiales</taxon>
        <taxon>Burkholderiaceae</taxon>
        <taxon>Burkholderia</taxon>
    </lineage>
</organism>
<evidence type="ECO:0008006" key="3">
    <source>
        <dbReference type="Google" id="ProtNLM"/>
    </source>
</evidence>